<gene>
    <name evidence="11" type="primary">mtaB</name>
    <name evidence="11" type="ORF">DEA8626_02791</name>
</gene>
<dbReference type="CDD" id="cd01335">
    <property type="entry name" value="Radical_SAM"/>
    <property type="match status" value="1"/>
</dbReference>
<dbReference type="PROSITE" id="PS01278">
    <property type="entry name" value="MTTASE_RADICAL"/>
    <property type="match status" value="1"/>
</dbReference>
<dbReference type="Proteomes" id="UP000244924">
    <property type="component" value="Unassembled WGS sequence"/>
</dbReference>
<reference evidence="11 12" key="1">
    <citation type="submission" date="2018-03" db="EMBL/GenBank/DDBJ databases">
        <authorList>
            <person name="Keele B.F."/>
        </authorList>
    </citation>
    <scope>NUCLEOTIDE SEQUENCE [LARGE SCALE GENOMIC DNA]</scope>
    <source>
        <strain evidence="11 12">CECT 8626</strain>
    </source>
</reference>
<dbReference type="Pfam" id="PF04055">
    <property type="entry name" value="Radical_SAM"/>
    <property type="match status" value="1"/>
</dbReference>
<dbReference type="RefSeq" id="WP_108853811.1">
    <property type="nucleotide sequence ID" value="NZ_OMOQ01000002.1"/>
</dbReference>
<evidence type="ECO:0000256" key="8">
    <source>
        <dbReference type="SAM" id="Coils"/>
    </source>
</evidence>
<evidence type="ECO:0000259" key="9">
    <source>
        <dbReference type="PROSITE" id="PS51449"/>
    </source>
</evidence>
<evidence type="ECO:0000256" key="5">
    <source>
        <dbReference type="ARBA" id="ARBA00022723"/>
    </source>
</evidence>
<keyword evidence="7" id="KW-0411">Iron-sulfur</keyword>
<keyword evidence="12" id="KW-1185">Reference proteome</keyword>
<dbReference type="InterPro" id="IPR006467">
    <property type="entry name" value="MiaB-like_bact"/>
</dbReference>
<dbReference type="EMBL" id="OMOQ01000002">
    <property type="protein sequence ID" value="SPH23723.1"/>
    <property type="molecule type" value="Genomic_DNA"/>
</dbReference>
<dbReference type="NCBIfam" id="TIGR00089">
    <property type="entry name" value="MiaB/RimO family radical SAM methylthiotransferase"/>
    <property type="match status" value="1"/>
</dbReference>
<evidence type="ECO:0000313" key="12">
    <source>
        <dbReference type="Proteomes" id="UP000244924"/>
    </source>
</evidence>
<keyword evidence="3 11" id="KW-0808">Transferase</keyword>
<evidence type="ECO:0000256" key="7">
    <source>
        <dbReference type="ARBA" id="ARBA00023014"/>
    </source>
</evidence>
<dbReference type="InterPro" id="IPR020612">
    <property type="entry name" value="Methylthiotransferase_CS"/>
</dbReference>
<dbReference type="SMART" id="SM00729">
    <property type="entry name" value="Elp3"/>
    <property type="match status" value="1"/>
</dbReference>
<dbReference type="AlphaFoldDB" id="A0A2R8BK86"/>
<protein>
    <submittedName>
        <fullName evidence="11">Threonylcarbamoyladenosine tRNA methylthiotransferase MtaB</fullName>
        <ecNumber evidence="11">2.8.4.5</ecNumber>
    </submittedName>
</protein>
<dbReference type="InterPro" id="IPR038135">
    <property type="entry name" value="Methylthiotransferase_N_sf"/>
</dbReference>
<feature type="coiled-coil region" evidence="8">
    <location>
        <begin position="39"/>
        <end position="66"/>
    </location>
</feature>
<dbReference type="Gene3D" id="3.40.50.12160">
    <property type="entry name" value="Methylthiotransferase, N-terminal domain"/>
    <property type="match status" value="1"/>
</dbReference>
<feature type="domain" description="Radical SAM core" evidence="10">
    <location>
        <begin position="133"/>
        <end position="363"/>
    </location>
</feature>
<dbReference type="PANTHER" id="PTHR11918">
    <property type="entry name" value="RADICAL SAM PROTEINS"/>
    <property type="match status" value="1"/>
</dbReference>
<dbReference type="EC" id="2.8.4.5" evidence="11"/>
<dbReference type="PANTHER" id="PTHR11918:SF45">
    <property type="entry name" value="THREONYLCARBAMOYLADENOSINE TRNA METHYLTHIOTRANSFERASE"/>
    <property type="match status" value="1"/>
</dbReference>
<dbReference type="SFLD" id="SFLDS00029">
    <property type="entry name" value="Radical_SAM"/>
    <property type="match status" value="1"/>
</dbReference>
<keyword evidence="4" id="KW-0949">S-adenosyl-L-methionine</keyword>
<dbReference type="InterPro" id="IPR006638">
    <property type="entry name" value="Elp3/MiaA/NifB-like_rSAM"/>
</dbReference>
<name>A0A2R8BK86_9RHOB</name>
<accession>A0A2R8BK86</accession>
<evidence type="ECO:0000256" key="2">
    <source>
        <dbReference type="ARBA" id="ARBA00022485"/>
    </source>
</evidence>
<keyword evidence="8" id="KW-0175">Coiled coil</keyword>
<evidence type="ECO:0000313" key="11">
    <source>
        <dbReference type="EMBL" id="SPH23723.1"/>
    </source>
</evidence>
<dbReference type="GO" id="GO:0046872">
    <property type="term" value="F:metal ion binding"/>
    <property type="evidence" value="ECO:0007669"/>
    <property type="project" value="UniProtKB-KW"/>
</dbReference>
<keyword evidence="5" id="KW-0479">Metal-binding</keyword>
<dbReference type="PROSITE" id="PS51918">
    <property type="entry name" value="RADICAL_SAM"/>
    <property type="match status" value="1"/>
</dbReference>
<dbReference type="SUPFAM" id="SSF102114">
    <property type="entry name" value="Radical SAM enzymes"/>
    <property type="match status" value="1"/>
</dbReference>
<dbReference type="GO" id="GO:0051539">
    <property type="term" value="F:4 iron, 4 sulfur cluster binding"/>
    <property type="evidence" value="ECO:0007669"/>
    <property type="project" value="UniProtKB-KW"/>
</dbReference>
<dbReference type="InterPro" id="IPR005839">
    <property type="entry name" value="Methylthiotransferase"/>
</dbReference>
<comment type="cofactor">
    <cofactor evidence="1">
        <name>[4Fe-4S] cluster</name>
        <dbReference type="ChEBI" id="CHEBI:49883"/>
    </cofactor>
</comment>
<keyword evidence="6" id="KW-0408">Iron</keyword>
<dbReference type="InterPro" id="IPR013848">
    <property type="entry name" value="Methylthiotransferase_N"/>
</dbReference>
<evidence type="ECO:0000256" key="3">
    <source>
        <dbReference type="ARBA" id="ARBA00022679"/>
    </source>
</evidence>
<dbReference type="Gene3D" id="3.80.30.20">
    <property type="entry name" value="tm_1862 like domain"/>
    <property type="match status" value="1"/>
</dbReference>
<evidence type="ECO:0000259" key="10">
    <source>
        <dbReference type="PROSITE" id="PS51918"/>
    </source>
</evidence>
<evidence type="ECO:0000256" key="6">
    <source>
        <dbReference type="ARBA" id="ARBA00023004"/>
    </source>
</evidence>
<dbReference type="GO" id="GO:0035598">
    <property type="term" value="F:tRNA (N(6)-L-threonylcarbamoyladenosine(37)-C(2))-methylthiotransferase activity"/>
    <property type="evidence" value="ECO:0007669"/>
    <property type="project" value="UniProtKB-EC"/>
</dbReference>
<feature type="domain" description="MTTase N-terminal" evidence="9">
    <location>
        <begin position="2"/>
        <end position="114"/>
    </location>
</feature>
<sequence length="417" mass="45929">MSAPVFSTLGCRLNAYETEAMRELVGEAGIEGAVVVNTCAVTAEAVRKAKQEIRRLRRENPDANLIVTGCAAQTEPGTFAAMPEVTRVIGNTEKMRVETWRALKTPDLVGETERVMVDDIMSVTETAGHLIDGFGRHRAYVQIQNGCDHRCTFCIIPYGRGNSRSVPAGVVVDQIKRLVDKGFLEVVLTGVDLTSWGADLPGQPRLGDLVMRILRLVPDLARLRISSIDSIEADENLMQAIATEPRLMPHLHLSLQHGDDLILKRMKRRHLRDDAIRFCENARRLRPDIVFGADIIAGFPTETEAMLENSLKLVEECGLTFLHVFPYSRRDGTPAARMPQVKGPAIKERAARLRAAGDTALTRHLAAQAGRTHRILTESPRMGRTEQFTEVGFAADQPEGAIVTARIIGATDGRLMA</sequence>
<proteinExistence type="predicted"/>
<dbReference type="InterPro" id="IPR023404">
    <property type="entry name" value="rSAM_horseshoe"/>
</dbReference>
<dbReference type="InterPro" id="IPR058240">
    <property type="entry name" value="rSAM_sf"/>
</dbReference>
<dbReference type="OrthoDB" id="9805215at2"/>
<dbReference type="InterPro" id="IPR007197">
    <property type="entry name" value="rSAM"/>
</dbReference>
<evidence type="ECO:0000256" key="4">
    <source>
        <dbReference type="ARBA" id="ARBA00022691"/>
    </source>
</evidence>
<dbReference type="Pfam" id="PF00919">
    <property type="entry name" value="UPF0004"/>
    <property type="match status" value="1"/>
</dbReference>
<dbReference type="PROSITE" id="PS51449">
    <property type="entry name" value="MTTASE_N"/>
    <property type="match status" value="1"/>
</dbReference>
<evidence type="ECO:0000256" key="1">
    <source>
        <dbReference type="ARBA" id="ARBA00001966"/>
    </source>
</evidence>
<keyword evidence="2" id="KW-0004">4Fe-4S</keyword>
<dbReference type="NCBIfam" id="TIGR01579">
    <property type="entry name" value="MiaB-like-C"/>
    <property type="match status" value="1"/>
</dbReference>
<organism evidence="11 12">
    <name type="scientific">Albidovulum aquaemixtae</name>
    <dbReference type="NCBI Taxonomy" id="1542388"/>
    <lineage>
        <taxon>Bacteria</taxon>
        <taxon>Pseudomonadati</taxon>
        <taxon>Pseudomonadota</taxon>
        <taxon>Alphaproteobacteria</taxon>
        <taxon>Rhodobacterales</taxon>
        <taxon>Paracoccaceae</taxon>
        <taxon>Albidovulum</taxon>
    </lineage>
</organism>
<dbReference type="SFLD" id="SFLDG01082">
    <property type="entry name" value="B12-binding_domain_containing"/>
    <property type="match status" value="1"/>
</dbReference>